<reference evidence="3" key="1">
    <citation type="submission" date="2017-02" db="EMBL/GenBank/DDBJ databases">
        <authorList>
            <person name="Varghese N."/>
            <person name="Submissions S."/>
        </authorList>
    </citation>
    <scope>NUCLEOTIDE SEQUENCE [LARGE SCALE GENOMIC DNA]</scope>
    <source>
        <strain evidence="3">DSM 22720</strain>
    </source>
</reference>
<evidence type="ECO:0000256" key="1">
    <source>
        <dbReference type="SAM" id="Phobius"/>
    </source>
</evidence>
<evidence type="ECO:0000313" key="2">
    <source>
        <dbReference type="EMBL" id="SKA52785.1"/>
    </source>
</evidence>
<sequence length="142" mass="16134">MVGFIGAMSSALCIIILVFITLLIGYIQSLLPETSIFRFDEMTFRYPITTYFVSHDMEEDIVSAITELKNEEKFNVKGLYLGCSYGFDFNYESANNISIFNAIKVGSFDTKLSTSVYDNFPLENHKLNYCFLDFKASDNTDG</sequence>
<proteinExistence type="predicted"/>
<keyword evidence="1" id="KW-0812">Transmembrane</keyword>
<gene>
    <name evidence="2" type="ORF">SAMN02745132_01879</name>
</gene>
<keyword evidence="1" id="KW-1133">Transmembrane helix</keyword>
<organism evidence="2 3">
    <name type="scientific">Enterovibrio nigricans DSM 22720</name>
    <dbReference type="NCBI Taxonomy" id="1121868"/>
    <lineage>
        <taxon>Bacteria</taxon>
        <taxon>Pseudomonadati</taxon>
        <taxon>Pseudomonadota</taxon>
        <taxon>Gammaproteobacteria</taxon>
        <taxon>Vibrionales</taxon>
        <taxon>Vibrionaceae</taxon>
        <taxon>Enterovibrio</taxon>
    </lineage>
</organism>
<dbReference type="EMBL" id="FUXU01000018">
    <property type="protein sequence ID" value="SKA52785.1"/>
    <property type="molecule type" value="Genomic_DNA"/>
</dbReference>
<protein>
    <submittedName>
        <fullName evidence="2">Uncharacterized protein</fullName>
    </submittedName>
</protein>
<feature type="transmembrane region" description="Helical" evidence="1">
    <location>
        <begin position="6"/>
        <end position="27"/>
    </location>
</feature>
<name>A0A1T4UJ79_9GAMM</name>
<keyword evidence="3" id="KW-1185">Reference proteome</keyword>
<accession>A0A1T4UJ79</accession>
<evidence type="ECO:0000313" key="3">
    <source>
        <dbReference type="Proteomes" id="UP000190162"/>
    </source>
</evidence>
<keyword evidence="1" id="KW-0472">Membrane</keyword>
<dbReference type="AlphaFoldDB" id="A0A1T4UJ79"/>
<dbReference type="Proteomes" id="UP000190162">
    <property type="component" value="Unassembled WGS sequence"/>
</dbReference>